<dbReference type="PROSITE" id="PS01031">
    <property type="entry name" value="SHSP"/>
    <property type="match status" value="1"/>
</dbReference>
<gene>
    <name evidence="8" type="ORF">DIABBA_LOCUS6964</name>
</gene>
<dbReference type="InterPro" id="IPR055269">
    <property type="entry name" value="Alpha-crystallin/HSP_16"/>
</dbReference>
<dbReference type="AlphaFoldDB" id="A0A9N9XCC2"/>
<dbReference type="GO" id="GO:0009408">
    <property type="term" value="P:response to heat"/>
    <property type="evidence" value="ECO:0007669"/>
    <property type="project" value="UniProtKB-ARBA"/>
</dbReference>
<keyword evidence="9" id="KW-1185">Reference proteome</keyword>
<dbReference type="PIRSF" id="PIRSF036514">
    <property type="entry name" value="Sm_HSP_B1"/>
    <property type="match status" value="1"/>
</dbReference>
<proteinExistence type="inferred from homology"/>
<feature type="domain" description="SHSP" evidence="7">
    <location>
        <begin position="54"/>
        <end position="163"/>
    </location>
</feature>
<evidence type="ECO:0000313" key="8">
    <source>
        <dbReference type="EMBL" id="CAG9833567.1"/>
    </source>
</evidence>
<dbReference type="InterPro" id="IPR008978">
    <property type="entry name" value="HSP20-like_chaperone"/>
</dbReference>
<evidence type="ECO:0000256" key="4">
    <source>
        <dbReference type="PROSITE-ProRule" id="PRU00285"/>
    </source>
</evidence>
<feature type="binding site" evidence="3">
    <location>
        <position position="104"/>
    </location>
    <ligand>
        <name>Zn(2+)</name>
        <dbReference type="ChEBI" id="CHEBI:29105"/>
        <label>1</label>
    </ligand>
</feature>
<comment type="similarity">
    <text evidence="2 4 5">Belongs to the small heat shock protein (HSP20) family.</text>
</comment>
<dbReference type="OrthoDB" id="1431247at2759"/>
<dbReference type="InterPro" id="IPR002068">
    <property type="entry name" value="A-crystallin/Hsp20_dom"/>
</dbReference>
<dbReference type="PANTHER" id="PTHR45640">
    <property type="entry name" value="HEAT SHOCK PROTEIN HSP-12.2-RELATED"/>
    <property type="match status" value="1"/>
</dbReference>
<evidence type="ECO:0000259" key="7">
    <source>
        <dbReference type="PROSITE" id="PS01031"/>
    </source>
</evidence>
<organism evidence="8 9">
    <name type="scientific">Diabrotica balteata</name>
    <name type="common">Banded cucumber beetle</name>
    <dbReference type="NCBI Taxonomy" id="107213"/>
    <lineage>
        <taxon>Eukaryota</taxon>
        <taxon>Metazoa</taxon>
        <taxon>Ecdysozoa</taxon>
        <taxon>Arthropoda</taxon>
        <taxon>Hexapoda</taxon>
        <taxon>Insecta</taxon>
        <taxon>Pterygota</taxon>
        <taxon>Neoptera</taxon>
        <taxon>Endopterygota</taxon>
        <taxon>Coleoptera</taxon>
        <taxon>Polyphaga</taxon>
        <taxon>Cucujiformia</taxon>
        <taxon>Chrysomeloidea</taxon>
        <taxon>Chrysomelidae</taxon>
        <taxon>Galerucinae</taxon>
        <taxon>Diabroticina</taxon>
        <taxon>Diabroticites</taxon>
        <taxon>Diabrotica</taxon>
    </lineage>
</organism>
<accession>A0A9N9XCC2</accession>
<dbReference type="GO" id="GO:0005634">
    <property type="term" value="C:nucleus"/>
    <property type="evidence" value="ECO:0007669"/>
    <property type="project" value="TreeGrafter"/>
</dbReference>
<dbReference type="GO" id="GO:0046872">
    <property type="term" value="F:metal ion binding"/>
    <property type="evidence" value="ECO:0007669"/>
    <property type="project" value="UniProtKB-KW"/>
</dbReference>
<reference evidence="8" key="1">
    <citation type="submission" date="2022-01" db="EMBL/GenBank/DDBJ databases">
        <authorList>
            <person name="King R."/>
        </authorList>
    </citation>
    <scope>NUCLEOTIDE SEQUENCE</scope>
</reference>
<feature type="binding site" evidence="3">
    <location>
        <position position="109"/>
    </location>
    <ligand>
        <name>Zn(2+)</name>
        <dbReference type="ChEBI" id="CHEBI:29105"/>
        <label>1</label>
    </ligand>
</feature>
<dbReference type="GO" id="GO:0005737">
    <property type="term" value="C:cytoplasm"/>
    <property type="evidence" value="ECO:0007669"/>
    <property type="project" value="TreeGrafter"/>
</dbReference>
<feature type="binding site" evidence="3">
    <location>
        <position position="102"/>
    </location>
    <ligand>
        <name>Zn(2+)</name>
        <dbReference type="ChEBI" id="CHEBI:29105"/>
        <label>1</label>
    </ligand>
</feature>
<dbReference type="Proteomes" id="UP001153709">
    <property type="component" value="Chromosome 4"/>
</dbReference>
<evidence type="ECO:0000256" key="3">
    <source>
        <dbReference type="PIRSR" id="PIRSR036514-1"/>
    </source>
</evidence>
<sequence>MSLLPYLFGDVSLNRPSRLFDQHFGMALEPEDLLQPASRHFLRCPAGYMRNWRSAASGNDSGSTVNYGKDQFAANLDVQQFKPEEISVKVTGEREVTIEGKHEEKEDEHGHVYRHFIRRYVLPKNYDMGKIESKLSSDGVLSIIAPKVENGSVPHKSITVEQTGKPVKAVEEKKEAVEKK</sequence>
<keyword evidence="3" id="KW-0479">Metal-binding</keyword>
<dbReference type="PANTHER" id="PTHR45640:SF13">
    <property type="entry name" value="HEAT SHOCK PROTEIN 22-RELATED"/>
    <property type="match status" value="1"/>
</dbReference>
<name>A0A9N9XCC2_DIABA</name>
<evidence type="ECO:0000256" key="5">
    <source>
        <dbReference type="RuleBase" id="RU003616"/>
    </source>
</evidence>
<dbReference type="EMBL" id="OU898279">
    <property type="protein sequence ID" value="CAG9833567.1"/>
    <property type="molecule type" value="Genomic_DNA"/>
</dbReference>
<evidence type="ECO:0000256" key="6">
    <source>
        <dbReference type="SAM" id="MobiDB-lite"/>
    </source>
</evidence>
<keyword evidence="1" id="KW-0346">Stress response</keyword>
<evidence type="ECO:0000313" key="9">
    <source>
        <dbReference type="Proteomes" id="UP001153709"/>
    </source>
</evidence>
<keyword evidence="3" id="KW-0862">Zinc</keyword>
<evidence type="ECO:0000256" key="2">
    <source>
        <dbReference type="PIRNR" id="PIRNR036514"/>
    </source>
</evidence>
<feature type="compositionally biased region" description="Basic and acidic residues" evidence="6">
    <location>
        <begin position="168"/>
        <end position="180"/>
    </location>
</feature>
<feature type="region of interest" description="Disordered" evidence="6">
    <location>
        <begin position="155"/>
        <end position="180"/>
    </location>
</feature>
<dbReference type="CDD" id="cd06526">
    <property type="entry name" value="metazoan_ACD"/>
    <property type="match status" value="1"/>
</dbReference>
<protein>
    <recommendedName>
        <fullName evidence="7">SHSP domain-containing protein</fullName>
    </recommendedName>
</protein>
<dbReference type="GO" id="GO:0051082">
    <property type="term" value="F:unfolded protein binding"/>
    <property type="evidence" value="ECO:0007669"/>
    <property type="project" value="TreeGrafter"/>
</dbReference>
<evidence type="ECO:0000256" key="1">
    <source>
        <dbReference type="ARBA" id="ARBA00023016"/>
    </source>
</evidence>
<dbReference type="GO" id="GO:0042026">
    <property type="term" value="P:protein refolding"/>
    <property type="evidence" value="ECO:0007669"/>
    <property type="project" value="TreeGrafter"/>
</dbReference>
<dbReference type="PRINTS" id="PR00299">
    <property type="entry name" value="ACRYSTALLIN"/>
</dbReference>
<dbReference type="Pfam" id="PF00011">
    <property type="entry name" value="HSP20"/>
    <property type="match status" value="1"/>
</dbReference>
<dbReference type="Gene3D" id="2.60.40.790">
    <property type="match status" value="1"/>
</dbReference>
<dbReference type="SUPFAM" id="SSF49764">
    <property type="entry name" value="HSP20-like chaperones"/>
    <property type="match status" value="1"/>
</dbReference>
<dbReference type="InterPro" id="IPR001436">
    <property type="entry name" value="Alpha-crystallin/sHSP_animal"/>
</dbReference>